<dbReference type="Gene3D" id="3.30.70.100">
    <property type="match status" value="2"/>
</dbReference>
<dbReference type="InterPro" id="IPR011008">
    <property type="entry name" value="Dimeric_a/b-barrel"/>
</dbReference>
<evidence type="ECO:0000313" key="3">
    <source>
        <dbReference type="Proteomes" id="UP000199055"/>
    </source>
</evidence>
<dbReference type="SUPFAM" id="SSF54909">
    <property type="entry name" value="Dimeric alpha+beta barrel"/>
    <property type="match status" value="2"/>
</dbReference>
<proteinExistence type="predicted"/>
<protein>
    <submittedName>
        <fullName evidence="2">Antibiotic biosynthesis monooxygenase</fullName>
    </submittedName>
</protein>
<name>A0A1H9CW71_9ACTN</name>
<dbReference type="Proteomes" id="UP000199055">
    <property type="component" value="Unassembled WGS sequence"/>
</dbReference>
<gene>
    <name evidence="2" type="ORF">SAMN05216481_103475</name>
</gene>
<dbReference type="RefSeq" id="WP_093657598.1">
    <property type="nucleotide sequence ID" value="NZ_FOET01000003.1"/>
</dbReference>
<keyword evidence="2" id="KW-0503">Monooxygenase</keyword>
<dbReference type="InterPro" id="IPR007138">
    <property type="entry name" value="ABM_dom"/>
</dbReference>
<dbReference type="GO" id="GO:0004497">
    <property type="term" value="F:monooxygenase activity"/>
    <property type="evidence" value="ECO:0007669"/>
    <property type="project" value="UniProtKB-KW"/>
</dbReference>
<evidence type="ECO:0000313" key="2">
    <source>
        <dbReference type="EMBL" id="SEQ05486.1"/>
    </source>
</evidence>
<dbReference type="AlphaFoldDB" id="A0A1H9CW71"/>
<dbReference type="Pfam" id="PF03992">
    <property type="entry name" value="ABM"/>
    <property type="match status" value="1"/>
</dbReference>
<evidence type="ECO:0000259" key="1">
    <source>
        <dbReference type="Pfam" id="PF03992"/>
    </source>
</evidence>
<dbReference type="EMBL" id="FOET01000003">
    <property type="protein sequence ID" value="SEQ05486.1"/>
    <property type="molecule type" value="Genomic_DNA"/>
</dbReference>
<feature type="domain" description="ABM" evidence="1">
    <location>
        <begin position="123"/>
        <end position="177"/>
    </location>
</feature>
<keyword evidence="3" id="KW-1185">Reference proteome</keyword>
<organism evidence="2 3">
    <name type="scientific">Streptomyces radiopugnans</name>
    <dbReference type="NCBI Taxonomy" id="403935"/>
    <lineage>
        <taxon>Bacteria</taxon>
        <taxon>Bacillati</taxon>
        <taxon>Actinomycetota</taxon>
        <taxon>Actinomycetes</taxon>
        <taxon>Kitasatosporales</taxon>
        <taxon>Streptomycetaceae</taxon>
        <taxon>Streptomyces</taxon>
    </lineage>
</organism>
<accession>A0A1H9CW71</accession>
<dbReference type="STRING" id="403935.SAMN05216481_103475"/>
<keyword evidence="2" id="KW-0560">Oxidoreductase</keyword>
<sequence length="210" mass="24278">MTDRDLSSPLTTVHRFTVKGDPHRFEREFREHSQYLRRRRDFSYLVTVRLLDSPASYVHVGHWRSLEGFIETVHTETFLEHVRCLEPMVDTEADQAVSVDRLLVRNARPGHDNVVLLSCTVLGEVREFEKEARELSRSLVRTEGFGGFDLLRSTFRPQRYLGMVWWTDTAACDRALAGAERDGAYDGLARVARLSVERTRHIAYERVLTG</sequence>
<reference evidence="3" key="1">
    <citation type="submission" date="2016-10" db="EMBL/GenBank/DDBJ databases">
        <authorList>
            <person name="Varghese N."/>
            <person name="Submissions S."/>
        </authorList>
    </citation>
    <scope>NUCLEOTIDE SEQUENCE [LARGE SCALE GENOMIC DNA]</scope>
    <source>
        <strain evidence="3">CGMCC 4.3519</strain>
    </source>
</reference>